<dbReference type="Proteomes" id="UP000546126">
    <property type="component" value="Unassembled WGS sequence"/>
</dbReference>
<dbReference type="AlphaFoldDB" id="A0A7Y6MFL8"/>
<feature type="active site" description="Charge relay system" evidence="5">
    <location>
        <position position="55"/>
    </location>
</feature>
<proteinExistence type="inferred from homology"/>
<evidence type="ECO:0000256" key="2">
    <source>
        <dbReference type="ARBA" id="ARBA00022670"/>
    </source>
</evidence>
<dbReference type="PROSITE" id="PS51892">
    <property type="entry name" value="SUBTILASE"/>
    <property type="match status" value="1"/>
</dbReference>
<feature type="signal peptide" evidence="7">
    <location>
        <begin position="1"/>
        <end position="24"/>
    </location>
</feature>
<comment type="caution">
    <text evidence="9">The sequence shown here is derived from an EMBL/GenBank/DDBJ whole genome shotgun (WGS) entry which is preliminary data.</text>
</comment>
<dbReference type="InterPro" id="IPR015500">
    <property type="entry name" value="Peptidase_S8_subtilisin-rel"/>
</dbReference>
<name>A0A7Y6MFL8_9ACTN</name>
<feature type="transmembrane region" description="Helical" evidence="6">
    <location>
        <begin position="367"/>
        <end position="390"/>
    </location>
</feature>
<sequence>MRPAGKIVGVAAVLLLLAARPAQAGAGRDWHLAAMRVPAARTMAEGEGVTVAVLDSGVVAGHPAFRGRVSTGPDLIGGGARPGQPYWGAHGTAMASDVLSVAPRARVLSVRVIWDREDPARDRFDEAVKKWARTREIAPEVKKSQQALARGIRYAVAHGAKVISMSLGTDEWGAFQPYEEDVAAAVGHAVGKGVVLLASSGNGGSSDLADPDANNVVSYPAAYPGVIAVAAMGPDGRRAEFSQVHTYTTIAAPGVDIASASNTGGYRLVNGTSPACALAAGAVALMVSRAPGLSPRQVRRILVDTAIKPSRGYTPFLGHGLIDAEAAVRAAARTRPAETAAAPWEGGERFAMEPVDDRVDHPPVDPVYLAAGGAGAVFGLGCWLGAFFLLRRPRHRRARTSPTG</sequence>
<feature type="domain" description="Peptidase S8/S53" evidence="8">
    <location>
        <begin position="46"/>
        <end position="306"/>
    </location>
</feature>
<gene>
    <name evidence="9" type="ORF">HT134_43195</name>
</gene>
<dbReference type="Pfam" id="PF00082">
    <property type="entry name" value="Peptidase_S8"/>
    <property type="match status" value="1"/>
</dbReference>
<keyword evidence="4 5" id="KW-0720">Serine protease</keyword>
<evidence type="ECO:0000256" key="7">
    <source>
        <dbReference type="SAM" id="SignalP"/>
    </source>
</evidence>
<dbReference type="PROSITE" id="PS00136">
    <property type="entry name" value="SUBTILASE_ASP"/>
    <property type="match status" value="1"/>
</dbReference>
<dbReference type="InterPro" id="IPR036852">
    <property type="entry name" value="Peptidase_S8/S53_dom_sf"/>
</dbReference>
<keyword evidence="6" id="KW-0472">Membrane</keyword>
<evidence type="ECO:0000313" key="10">
    <source>
        <dbReference type="Proteomes" id="UP000546126"/>
    </source>
</evidence>
<dbReference type="RefSeq" id="WP_175606312.1">
    <property type="nucleotide sequence ID" value="NZ_JABWGO010000021.1"/>
</dbReference>
<feature type="chain" id="PRO_5031067493" evidence="7">
    <location>
        <begin position="25"/>
        <end position="404"/>
    </location>
</feature>
<dbReference type="GO" id="GO:0004252">
    <property type="term" value="F:serine-type endopeptidase activity"/>
    <property type="evidence" value="ECO:0007669"/>
    <property type="project" value="UniProtKB-UniRule"/>
</dbReference>
<comment type="similarity">
    <text evidence="1 5">Belongs to the peptidase S8 family.</text>
</comment>
<feature type="active site" description="Charge relay system" evidence="5">
    <location>
        <position position="273"/>
    </location>
</feature>
<dbReference type="Gene3D" id="3.40.50.200">
    <property type="entry name" value="Peptidase S8/S53 domain"/>
    <property type="match status" value="1"/>
</dbReference>
<dbReference type="InterPro" id="IPR023827">
    <property type="entry name" value="Peptidase_S8_Asp-AS"/>
</dbReference>
<organism evidence="9 10">
    <name type="scientific">Nonomuraea rhodomycinica</name>
    <dbReference type="NCBI Taxonomy" id="1712872"/>
    <lineage>
        <taxon>Bacteria</taxon>
        <taxon>Bacillati</taxon>
        <taxon>Actinomycetota</taxon>
        <taxon>Actinomycetes</taxon>
        <taxon>Streptosporangiales</taxon>
        <taxon>Streptosporangiaceae</taxon>
        <taxon>Nonomuraea</taxon>
    </lineage>
</organism>
<evidence type="ECO:0000256" key="6">
    <source>
        <dbReference type="SAM" id="Phobius"/>
    </source>
</evidence>
<dbReference type="SUPFAM" id="SSF52743">
    <property type="entry name" value="Subtilisin-like"/>
    <property type="match status" value="1"/>
</dbReference>
<feature type="active site" description="Charge relay system" evidence="5">
    <location>
        <position position="90"/>
    </location>
</feature>
<evidence type="ECO:0000313" key="9">
    <source>
        <dbReference type="EMBL" id="NUW46863.1"/>
    </source>
</evidence>
<dbReference type="PRINTS" id="PR00723">
    <property type="entry name" value="SUBTILISIN"/>
</dbReference>
<keyword evidence="6" id="KW-0812">Transmembrane</keyword>
<dbReference type="GO" id="GO:0006508">
    <property type="term" value="P:proteolysis"/>
    <property type="evidence" value="ECO:0007669"/>
    <property type="project" value="UniProtKB-KW"/>
</dbReference>
<evidence type="ECO:0000256" key="1">
    <source>
        <dbReference type="ARBA" id="ARBA00011073"/>
    </source>
</evidence>
<evidence type="ECO:0000256" key="3">
    <source>
        <dbReference type="ARBA" id="ARBA00022801"/>
    </source>
</evidence>
<keyword evidence="10" id="KW-1185">Reference proteome</keyword>
<dbReference type="InterPro" id="IPR000209">
    <property type="entry name" value="Peptidase_S8/S53_dom"/>
</dbReference>
<evidence type="ECO:0000259" key="8">
    <source>
        <dbReference type="Pfam" id="PF00082"/>
    </source>
</evidence>
<accession>A0A7Y6MFL8</accession>
<keyword evidence="6" id="KW-1133">Transmembrane helix</keyword>
<reference evidence="9 10" key="1">
    <citation type="submission" date="2020-06" db="EMBL/GenBank/DDBJ databases">
        <authorList>
            <person name="Chanama M."/>
        </authorList>
    </citation>
    <scope>NUCLEOTIDE SEQUENCE [LARGE SCALE GENOMIC DNA]</scope>
    <source>
        <strain evidence="9 10">TBRC6557</strain>
    </source>
</reference>
<keyword evidence="2 5" id="KW-0645">Protease</keyword>
<keyword evidence="3 5" id="KW-0378">Hydrolase</keyword>
<protein>
    <submittedName>
        <fullName evidence="9">S8 family serine peptidase</fullName>
    </submittedName>
</protein>
<evidence type="ECO:0000256" key="4">
    <source>
        <dbReference type="ARBA" id="ARBA00022825"/>
    </source>
</evidence>
<evidence type="ECO:0000256" key="5">
    <source>
        <dbReference type="PROSITE-ProRule" id="PRU01240"/>
    </source>
</evidence>
<dbReference type="InterPro" id="IPR050131">
    <property type="entry name" value="Peptidase_S8_subtilisin-like"/>
</dbReference>
<keyword evidence="7" id="KW-0732">Signal</keyword>
<dbReference type="PANTHER" id="PTHR43806">
    <property type="entry name" value="PEPTIDASE S8"/>
    <property type="match status" value="1"/>
</dbReference>
<dbReference type="EMBL" id="JABWGO010000021">
    <property type="protein sequence ID" value="NUW46863.1"/>
    <property type="molecule type" value="Genomic_DNA"/>
</dbReference>
<dbReference type="PANTHER" id="PTHR43806:SF11">
    <property type="entry name" value="CEREVISIN-RELATED"/>
    <property type="match status" value="1"/>
</dbReference>